<name>A0ABS2NVI0_9BACI</name>
<keyword evidence="2" id="KW-1185">Reference proteome</keyword>
<accession>A0ABS2NVI0</accession>
<reference evidence="1 2" key="1">
    <citation type="submission" date="2021-01" db="EMBL/GenBank/DDBJ databases">
        <title>Genomic Encyclopedia of Type Strains, Phase IV (KMG-IV): sequencing the most valuable type-strain genomes for metagenomic binning, comparative biology and taxonomic classification.</title>
        <authorList>
            <person name="Goeker M."/>
        </authorList>
    </citation>
    <scope>NUCLEOTIDE SEQUENCE [LARGE SCALE GENOMIC DNA]</scope>
    <source>
        <strain evidence="1 2">DSM 25879</strain>
    </source>
</reference>
<proteinExistence type="predicted"/>
<dbReference type="Proteomes" id="UP000737402">
    <property type="component" value="Unassembled WGS sequence"/>
</dbReference>
<dbReference type="Pfam" id="PF14907">
    <property type="entry name" value="NTP_transf_5"/>
    <property type="match status" value="1"/>
</dbReference>
<dbReference type="InterPro" id="IPR039498">
    <property type="entry name" value="NTP_transf_5"/>
</dbReference>
<evidence type="ECO:0008006" key="3">
    <source>
        <dbReference type="Google" id="ProtNLM"/>
    </source>
</evidence>
<organism evidence="1 2">
    <name type="scientific">Sutcliffiella tianshenii</name>
    <dbReference type="NCBI Taxonomy" id="1463404"/>
    <lineage>
        <taxon>Bacteria</taxon>
        <taxon>Bacillati</taxon>
        <taxon>Bacillota</taxon>
        <taxon>Bacilli</taxon>
        <taxon>Bacillales</taxon>
        <taxon>Bacillaceae</taxon>
        <taxon>Sutcliffiella</taxon>
    </lineage>
</organism>
<evidence type="ECO:0000313" key="1">
    <source>
        <dbReference type="EMBL" id="MBM7618245.1"/>
    </source>
</evidence>
<dbReference type="RefSeq" id="WP_204412424.1">
    <property type="nucleotide sequence ID" value="NZ_JAFBED010000001.1"/>
</dbReference>
<protein>
    <recommendedName>
        <fullName evidence="3">Nucleotidyltransferase-like protein</fullName>
    </recommendedName>
</protein>
<gene>
    <name evidence="1" type="ORF">JOC95_000087</name>
</gene>
<sequence>MSISFIKKIYEGNNLPLPDQGNYENTLSVIEKDGVSPQVYYLLKERGFLGDTPIFFQEGLRQLYQESLFLNLYIKNQQTRILECFEESRIEVIPLKGTLFAEKYYGDLGARATSDIDLLIKVQDLTGAVQIVKSLGFCMEQKEISDHFHISLSKAVPGSSIPLTVELHWDLLWKKTSNIDIDGFWNHALPSEGNRYVKELSRFHTFYFICLHGWRHNMDSPKYFLDIIKVAEVLDNEMDYQELLTVAKKHQTMKRIIRTLSIVSFHFPNLDHFISLPKRRMFMWWDAHPVVKDTQPNKMKKYLDFIDYQFLSYDKTHHSVREVVNWMGYGRERLFRKK</sequence>
<comment type="caution">
    <text evidence="1">The sequence shown here is derived from an EMBL/GenBank/DDBJ whole genome shotgun (WGS) entry which is preliminary data.</text>
</comment>
<evidence type="ECO:0000313" key="2">
    <source>
        <dbReference type="Proteomes" id="UP000737402"/>
    </source>
</evidence>
<dbReference type="EMBL" id="JAFBED010000001">
    <property type="protein sequence ID" value="MBM7618245.1"/>
    <property type="molecule type" value="Genomic_DNA"/>
</dbReference>